<dbReference type="PANTHER" id="PTHR12110">
    <property type="entry name" value="HYDROXYPYRUVATE ISOMERASE"/>
    <property type="match status" value="1"/>
</dbReference>
<accession>A0A5B9Q5X0</accession>
<dbReference type="PANTHER" id="PTHR12110:SF41">
    <property type="entry name" value="INOSOSE DEHYDRATASE"/>
    <property type="match status" value="1"/>
</dbReference>
<sequence length="308" mass="33863">MREGLSGTHPLSDALGLAQSAGFEGLELCIGTEGVLTPATSQSDCEAIRRRIESSGLVVETLASGMSWALSPTSDDSQVRDRSIELHLGAIERAAWLGCEAVLFVPGVVNSPIAPHENIRNDIAIQRANVAVSRLLEAAEASEIDLCLENVWNGMFTSPLEMATFVDSFATERLGVYFDVGNVLRYHQHPPHWIELLSHRIKRVHVKDFVERFDWNGDYAFCDLGCGDVPWQATMEALKKIGYDSTLVAEVLPYKEGILEQTSMAMDRIISLTNDALQVVSRRFDTESNETVGLASRSAKPSSLDKKL</sequence>
<dbReference type="InterPro" id="IPR036237">
    <property type="entry name" value="Xyl_isomerase-like_sf"/>
</dbReference>
<organism evidence="2 3">
    <name type="scientific">Bythopirellula goksoeyrii</name>
    <dbReference type="NCBI Taxonomy" id="1400387"/>
    <lineage>
        <taxon>Bacteria</taxon>
        <taxon>Pseudomonadati</taxon>
        <taxon>Planctomycetota</taxon>
        <taxon>Planctomycetia</taxon>
        <taxon>Pirellulales</taxon>
        <taxon>Lacipirellulaceae</taxon>
        <taxon>Bythopirellula</taxon>
    </lineage>
</organism>
<dbReference type="SUPFAM" id="SSF51658">
    <property type="entry name" value="Xylose isomerase-like"/>
    <property type="match status" value="1"/>
</dbReference>
<dbReference type="Gene3D" id="3.20.20.150">
    <property type="entry name" value="Divalent-metal-dependent TIM barrel enzymes"/>
    <property type="match status" value="1"/>
</dbReference>
<evidence type="ECO:0000259" key="1">
    <source>
        <dbReference type="Pfam" id="PF01261"/>
    </source>
</evidence>
<dbReference type="KEGG" id="bgok:Pr1d_17440"/>
<keyword evidence="2" id="KW-0413">Isomerase</keyword>
<evidence type="ECO:0000313" key="2">
    <source>
        <dbReference type="EMBL" id="QEG34464.1"/>
    </source>
</evidence>
<dbReference type="EMBL" id="CP042913">
    <property type="protein sequence ID" value="QEG34464.1"/>
    <property type="molecule type" value="Genomic_DNA"/>
</dbReference>
<dbReference type="AlphaFoldDB" id="A0A5B9Q5X0"/>
<name>A0A5B9Q5X0_9BACT</name>
<gene>
    <name evidence="2" type="ORF">Pr1d_17440</name>
</gene>
<dbReference type="InterPro" id="IPR050312">
    <property type="entry name" value="IolE/XylAMocC-like"/>
</dbReference>
<reference evidence="2 3" key="1">
    <citation type="submission" date="2019-08" db="EMBL/GenBank/DDBJ databases">
        <title>Deep-cultivation of Planctomycetes and their phenomic and genomic characterization uncovers novel biology.</title>
        <authorList>
            <person name="Wiegand S."/>
            <person name="Jogler M."/>
            <person name="Boedeker C."/>
            <person name="Pinto D."/>
            <person name="Vollmers J."/>
            <person name="Rivas-Marin E."/>
            <person name="Kohn T."/>
            <person name="Peeters S.H."/>
            <person name="Heuer A."/>
            <person name="Rast P."/>
            <person name="Oberbeckmann S."/>
            <person name="Bunk B."/>
            <person name="Jeske O."/>
            <person name="Meyerdierks A."/>
            <person name="Storesund J.E."/>
            <person name="Kallscheuer N."/>
            <person name="Luecker S."/>
            <person name="Lage O.M."/>
            <person name="Pohl T."/>
            <person name="Merkel B.J."/>
            <person name="Hornburger P."/>
            <person name="Mueller R.-W."/>
            <person name="Bruemmer F."/>
            <person name="Labrenz M."/>
            <person name="Spormann A.M."/>
            <person name="Op den Camp H."/>
            <person name="Overmann J."/>
            <person name="Amann R."/>
            <person name="Jetten M.S.M."/>
            <person name="Mascher T."/>
            <person name="Medema M.H."/>
            <person name="Devos D.P."/>
            <person name="Kaster A.-K."/>
            <person name="Ovreas L."/>
            <person name="Rohde M."/>
            <person name="Galperin M.Y."/>
            <person name="Jogler C."/>
        </authorList>
    </citation>
    <scope>NUCLEOTIDE SEQUENCE [LARGE SCALE GENOMIC DNA]</scope>
    <source>
        <strain evidence="2 3">Pr1d</strain>
    </source>
</reference>
<dbReference type="Pfam" id="PF01261">
    <property type="entry name" value="AP_endonuc_2"/>
    <property type="match status" value="1"/>
</dbReference>
<feature type="domain" description="Xylose isomerase-like TIM barrel" evidence="1">
    <location>
        <begin position="17"/>
        <end position="255"/>
    </location>
</feature>
<proteinExistence type="predicted"/>
<protein>
    <submittedName>
        <fullName evidence="2">Xylose isomerase-like TIM barrel</fullName>
    </submittedName>
</protein>
<dbReference type="InterPro" id="IPR013022">
    <property type="entry name" value="Xyl_isomerase-like_TIM-brl"/>
</dbReference>
<dbReference type="GO" id="GO:0016853">
    <property type="term" value="F:isomerase activity"/>
    <property type="evidence" value="ECO:0007669"/>
    <property type="project" value="UniProtKB-KW"/>
</dbReference>
<evidence type="ECO:0000313" key="3">
    <source>
        <dbReference type="Proteomes" id="UP000323917"/>
    </source>
</evidence>
<keyword evidence="3" id="KW-1185">Reference proteome</keyword>
<dbReference type="Proteomes" id="UP000323917">
    <property type="component" value="Chromosome"/>
</dbReference>